<sequence>MVNLFSFIKEYLVDQEDGIRHLITWFLNLVMEEEALLQSCAQRYERTDSRKASRNDYKSRILLTKYGELELLKPQFREFPFETQVFEKYSRVEKSILADVAESYLQGVSTRRVEKVMTALGVEGISASSVSRITKELDKELDEKVEEFLSKPIEHEIPYLFVDATYLKVRDGLHYENKALFVVAGIRDDGLREILGVRLADSEDSLFW</sequence>
<dbReference type="PANTHER" id="PTHR33217:SF7">
    <property type="entry name" value="TRANSPOSASE FOR INSERTION SEQUENCE ELEMENT IS1081"/>
    <property type="match status" value="1"/>
</dbReference>
<dbReference type="GO" id="GO:0006313">
    <property type="term" value="P:DNA transposition"/>
    <property type="evidence" value="ECO:0007669"/>
    <property type="project" value="InterPro"/>
</dbReference>
<dbReference type="KEGG" id="mba:Mbar_A1525"/>
<dbReference type="AlphaFoldDB" id="Q46CB6"/>
<accession>Q46CB6</accession>
<keyword evidence="3" id="KW-0233">DNA recombination</keyword>
<reference evidence="4" key="1">
    <citation type="submission" date="2006-06" db="EMBL/GenBank/DDBJ databases">
        <title>Complete sequence of chromosome 1 of Methanosarcina barkeri str. fusaro.</title>
        <authorList>
            <person name="Copeland A."/>
            <person name="Lucas S."/>
            <person name="Lapidus A."/>
            <person name="Barry K."/>
            <person name="Detter J.C."/>
            <person name="Glavina T."/>
            <person name="Hammon N."/>
            <person name="Israni S."/>
            <person name="Pitluck S."/>
            <person name="Goodwin L.A."/>
            <person name="Saunders E.H."/>
            <person name="Schmutz J."/>
            <person name="Larimer F."/>
            <person name="Land M."/>
            <person name="Anderson I."/>
            <person name="Richardson P."/>
        </authorList>
    </citation>
    <scope>NUCLEOTIDE SEQUENCE</scope>
    <source>
        <strain evidence="4">Fusaro</strain>
    </source>
</reference>
<proteinExistence type="predicted"/>
<keyword evidence="2" id="KW-0238">DNA-binding</keyword>
<dbReference type="STRING" id="269797.Mbar_A1525"/>
<evidence type="ECO:0000256" key="1">
    <source>
        <dbReference type="ARBA" id="ARBA00022578"/>
    </source>
</evidence>
<dbReference type="Pfam" id="PF00872">
    <property type="entry name" value="Transposase_mut"/>
    <property type="match status" value="1"/>
</dbReference>
<evidence type="ECO:0000256" key="2">
    <source>
        <dbReference type="ARBA" id="ARBA00023125"/>
    </source>
</evidence>
<dbReference type="PANTHER" id="PTHR33217">
    <property type="entry name" value="TRANSPOSASE FOR INSERTION SEQUENCE ELEMENT IS1081"/>
    <property type="match status" value="1"/>
</dbReference>
<evidence type="ECO:0000313" key="4">
    <source>
        <dbReference type="EMBL" id="AAZ70476.1"/>
    </source>
</evidence>
<dbReference type="InterPro" id="IPR001207">
    <property type="entry name" value="Transposase_mutator"/>
</dbReference>
<dbReference type="PaxDb" id="269797-Mbar_A1525"/>
<evidence type="ECO:0000256" key="3">
    <source>
        <dbReference type="ARBA" id="ARBA00023172"/>
    </source>
</evidence>
<keyword evidence="1" id="KW-0815">Transposition</keyword>
<organism evidence="4">
    <name type="scientific">Methanosarcina barkeri (strain Fusaro / DSM 804)</name>
    <dbReference type="NCBI Taxonomy" id="269797"/>
    <lineage>
        <taxon>Archaea</taxon>
        <taxon>Methanobacteriati</taxon>
        <taxon>Methanobacteriota</taxon>
        <taxon>Stenosarchaea group</taxon>
        <taxon>Methanomicrobia</taxon>
        <taxon>Methanosarcinales</taxon>
        <taxon>Methanosarcinaceae</taxon>
        <taxon>Methanosarcina</taxon>
    </lineage>
</organism>
<dbReference type="GO" id="GO:0003677">
    <property type="term" value="F:DNA binding"/>
    <property type="evidence" value="ECO:0007669"/>
    <property type="project" value="UniProtKB-KW"/>
</dbReference>
<protein>
    <submittedName>
        <fullName evidence="4">Transposase</fullName>
    </submittedName>
</protein>
<dbReference type="HOGENOM" id="CLU_036805_8_3_2"/>
<dbReference type="GO" id="GO:0004803">
    <property type="term" value="F:transposase activity"/>
    <property type="evidence" value="ECO:0007669"/>
    <property type="project" value="InterPro"/>
</dbReference>
<dbReference type="EMBL" id="CP000099">
    <property type="protein sequence ID" value="AAZ70476.1"/>
    <property type="molecule type" value="Genomic_DNA"/>
</dbReference>
<name>Q46CB6_METBF</name>
<gene>
    <name evidence="4" type="ordered locus">Mbar_A1525</name>
</gene>
<dbReference type="eggNOG" id="arCOG04918">
    <property type="taxonomic scope" value="Archaea"/>
</dbReference>